<keyword evidence="5" id="KW-0732">Signal</keyword>
<evidence type="ECO:0000313" key="14">
    <source>
        <dbReference type="EMBL" id="RKE55823.1"/>
    </source>
</evidence>
<evidence type="ECO:0000256" key="6">
    <source>
        <dbReference type="ARBA" id="ARBA00023077"/>
    </source>
</evidence>
<dbReference type="EMBL" id="RAPY01000001">
    <property type="protein sequence ID" value="RKE55823.1"/>
    <property type="molecule type" value="Genomic_DNA"/>
</dbReference>
<keyword evidence="6 11" id="KW-0798">TonB box</keyword>
<evidence type="ECO:0000256" key="9">
    <source>
        <dbReference type="ARBA" id="ARBA00023237"/>
    </source>
</evidence>
<dbReference type="GO" id="GO:0009279">
    <property type="term" value="C:cell outer membrane"/>
    <property type="evidence" value="ECO:0007669"/>
    <property type="project" value="UniProtKB-SubCell"/>
</dbReference>
<keyword evidence="2 10" id="KW-0813">Transport</keyword>
<feature type="domain" description="TonB-dependent receptor-like beta-barrel" evidence="12">
    <location>
        <begin position="309"/>
        <end position="780"/>
    </location>
</feature>
<reference evidence="14 15" key="1">
    <citation type="submission" date="2018-09" db="EMBL/GenBank/DDBJ databases">
        <title>Genomic Encyclopedia of Type Strains, Phase III (KMG-III): the genomes of soil and plant-associated and newly described type strains.</title>
        <authorList>
            <person name="Whitman W."/>
        </authorList>
    </citation>
    <scope>NUCLEOTIDE SEQUENCE [LARGE SCALE GENOMIC DNA]</scope>
    <source>
        <strain evidence="14 15">CECT 7938</strain>
    </source>
</reference>
<evidence type="ECO:0000259" key="13">
    <source>
        <dbReference type="Pfam" id="PF07715"/>
    </source>
</evidence>
<evidence type="ECO:0000256" key="8">
    <source>
        <dbReference type="ARBA" id="ARBA00023170"/>
    </source>
</evidence>
<evidence type="ECO:0000256" key="2">
    <source>
        <dbReference type="ARBA" id="ARBA00022448"/>
    </source>
</evidence>
<dbReference type="SUPFAM" id="SSF49464">
    <property type="entry name" value="Carboxypeptidase regulatory domain-like"/>
    <property type="match status" value="1"/>
</dbReference>
<comment type="caution">
    <text evidence="14">The sequence shown here is derived from an EMBL/GenBank/DDBJ whole genome shotgun (WGS) entry which is preliminary data.</text>
</comment>
<dbReference type="InterPro" id="IPR037066">
    <property type="entry name" value="Plug_dom_sf"/>
</dbReference>
<evidence type="ECO:0000256" key="5">
    <source>
        <dbReference type="ARBA" id="ARBA00022729"/>
    </source>
</evidence>
<keyword evidence="3 10" id="KW-1134">Transmembrane beta strand</keyword>
<comment type="subcellular location">
    <subcellularLocation>
        <location evidence="1 10">Cell outer membrane</location>
        <topology evidence="1 10">Multi-pass membrane protein</topology>
    </subcellularLocation>
</comment>
<dbReference type="InterPro" id="IPR000531">
    <property type="entry name" value="Beta-barrel_TonB"/>
</dbReference>
<dbReference type="Pfam" id="PF00593">
    <property type="entry name" value="TonB_dep_Rec_b-barrel"/>
    <property type="match status" value="1"/>
</dbReference>
<keyword evidence="8 14" id="KW-0675">Receptor</keyword>
<dbReference type="InterPro" id="IPR036942">
    <property type="entry name" value="Beta-barrel_TonB_sf"/>
</dbReference>
<dbReference type="AlphaFoldDB" id="A0A420BGI7"/>
<evidence type="ECO:0000256" key="1">
    <source>
        <dbReference type="ARBA" id="ARBA00004571"/>
    </source>
</evidence>
<evidence type="ECO:0000256" key="7">
    <source>
        <dbReference type="ARBA" id="ARBA00023136"/>
    </source>
</evidence>
<name>A0A420BGI7_SPHD1</name>
<evidence type="ECO:0000256" key="11">
    <source>
        <dbReference type="RuleBase" id="RU003357"/>
    </source>
</evidence>
<proteinExistence type="inferred from homology"/>
<dbReference type="Pfam" id="PF07715">
    <property type="entry name" value="Plug"/>
    <property type="match status" value="1"/>
</dbReference>
<dbReference type="Proteomes" id="UP000286246">
    <property type="component" value="Unassembled WGS sequence"/>
</dbReference>
<dbReference type="SUPFAM" id="SSF56935">
    <property type="entry name" value="Porins"/>
    <property type="match status" value="1"/>
</dbReference>
<keyword evidence="7 10" id="KW-0472">Membrane</keyword>
<comment type="similarity">
    <text evidence="10 11">Belongs to the TonB-dependent receptor family.</text>
</comment>
<evidence type="ECO:0000256" key="3">
    <source>
        <dbReference type="ARBA" id="ARBA00022452"/>
    </source>
</evidence>
<evidence type="ECO:0000256" key="4">
    <source>
        <dbReference type="ARBA" id="ARBA00022692"/>
    </source>
</evidence>
<keyword evidence="15" id="KW-1185">Reference proteome</keyword>
<dbReference type="GO" id="GO:0015344">
    <property type="term" value="F:siderophore uptake transmembrane transporter activity"/>
    <property type="evidence" value="ECO:0007669"/>
    <property type="project" value="TreeGrafter"/>
</dbReference>
<evidence type="ECO:0000313" key="15">
    <source>
        <dbReference type="Proteomes" id="UP000286246"/>
    </source>
</evidence>
<dbReference type="Gene3D" id="2.170.130.10">
    <property type="entry name" value="TonB-dependent receptor, plug domain"/>
    <property type="match status" value="1"/>
</dbReference>
<dbReference type="InterPro" id="IPR008969">
    <property type="entry name" value="CarboxyPept-like_regulatory"/>
</dbReference>
<keyword evidence="9 10" id="KW-0998">Cell outer membrane</keyword>
<dbReference type="InterPro" id="IPR039426">
    <property type="entry name" value="TonB-dep_rcpt-like"/>
</dbReference>
<protein>
    <submittedName>
        <fullName evidence="14">Outer membrane receptor protein involved in Fe transport</fullName>
    </submittedName>
</protein>
<feature type="domain" description="TonB-dependent receptor plug" evidence="13">
    <location>
        <begin position="128"/>
        <end position="223"/>
    </location>
</feature>
<accession>A0A420BGI7</accession>
<dbReference type="OrthoDB" id="9812892at2"/>
<dbReference type="PANTHER" id="PTHR30069:SF29">
    <property type="entry name" value="HEMOGLOBIN AND HEMOGLOBIN-HAPTOGLOBIN-BINDING PROTEIN 1-RELATED"/>
    <property type="match status" value="1"/>
</dbReference>
<dbReference type="RefSeq" id="WP_120257568.1">
    <property type="nucleotide sequence ID" value="NZ_RAPY01000001.1"/>
</dbReference>
<keyword evidence="4 10" id="KW-0812">Transmembrane</keyword>
<dbReference type="Pfam" id="PF13715">
    <property type="entry name" value="CarbopepD_reg_2"/>
    <property type="match status" value="1"/>
</dbReference>
<organism evidence="14 15">
    <name type="scientific">Sphingobacterium detergens</name>
    <dbReference type="NCBI Taxonomy" id="1145106"/>
    <lineage>
        <taxon>Bacteria</taxon>
        <taxon>Pseudomonadati</taxon>
        <taxon>Bacteroidota</taxon>
        <taxon>Sphingobacteriia</taxon>
        <taxon>Sphingobacteriales</taxon>
        <taxon>Sphingobacteriaceae</taxon>
        <taxon>Sphingobacterium</taxon>
    </lineage>
</organism>
<dbReference type="GO" id="GO:0044718">
    <property type="term" value="P:siderophore transmembrane transport"/>
    <property type="evidence" value="ECO:0007669"/>
    <property type="project" value="TreeGrafter"/>
</dbReference>
<evidence type="ECO:0000256" key="10">
    <source>
        <dbReference type="PROSITE-ProRule" id="PRU01360"/>
    </source>
</evidence>
<dbReference type="PROSITE" id="PS52016">
    <property type="entry name" value="TONB_DEPENDENT_REC_3"/>
    <property type="match status" value="1"/>
</dbReference>
<evidence type="ECO:0000259" key="12">
    <source>
        <dbReference type="Pfam" id="PF00593"/>
    </source>
</evidence>
<sequence>MEQIKYILTLALTCSFYFVYAQVARISGTVRDNEGKGVSHVTIQIKNSQLATMTDAQGHYQLTNVPYGDHVLFISSLELHAKELPLRAYQKSQHVNIRVEMRSKNDLEEVKVERNSTKKEMEIGGFAVAVVETKEAALRNLTTNELLDRTVGVRVRQNGGVGSQIEYNLNGMSGSTIGIFLDGIEVSTYGSSFNLNNIPPAMIERIEVYKGVLPSHLTGDYVGGAINVVMKKDVAQNNATVATSYGSFNTFNADASITLRDKKTGLSFRGSGFYTYTDNSYEMWGKFSKYTDRNGILTRDFRAKRFNDTYRSAGGRFEFGFTDVKWADQFFLGYNISDTYKEIPHGTTTAQPYVGRFSEYNAHVFSLNYNKRNLFVDGLTLNVNAVRSKRSTYVQDTVTTLYNWDGNPVVLHTDYMIENGLPPMTMKSPNGAQQGLPSITQVDRTITNVRSNLGYMILPGHRVSLNHKLEKTDRDDTNLLRPINKDLLILTGVTKNILSANYEAQTFNNKLKTNILIKYTANSTQQTNPNPTYNADGSYTLNPETKNTFSDNFGYGATISYNILPNLFLITSMENGKIMPSEEQMFGNLETNILPNLNLTPEKNINYNLGFRLANITFDQHRFSFYGSAFWRNGYDKITRQTVDSIVTDSDLDIQASAFVNLGRTQSRGVEAELIYVFDNKLNVMVNFSKFNALYKRQFDAAGRADDRYNLQIPNEPYFTVNANAQYRLDNVFQKRAIMNLYYNMGYVGHYDIAWHPSEGSLTPSQFAHDLGLSYRFPSGKLVASFDTKNIFNTALYDNFGVQKPGRAFYIKLNYTISKFL</sequence>
<dbReference type="InterPro" id="IPR012910">
    <property type="entry name" value="Plug_dom"/>
</dbReference>
<gene>
    <name evidence="14" type="ORF">DFQ12_0662</name>
</gene>
<dbReference type="PANTHER" id="PTHR30069">
    <property type="entry name" value="TONB-DEPENDENT OUTER MEMBRANE RECEPTOR"/>
    <property type="match status" value="1"/>
</dbReference>
<dbReference type="Gene3D" id="2.40.170.20">
    <property type="entry name" value="TonB-dependent receptor, beta-barrel domain"/>
    <property type="match status" value="1"/>
</dbReference>
<dbReference type="Gene3D" id="2.60.40.1120">
    <property type="entry name" value="Carboxypeptidase-like, regulatory domain"/>
    <property type="match status" value="1"/>
</dbReference>